<accession>A0A450TX57</accession>
<protein>
    <submittedName>
        <fullName evidence="2">Uncharacterized protein</fullName>
    </submittedName>
</protein>
<evidence type="ECO:0000256" key="1">
    <source>
        <dbReference type="SAM" id="MobiDB-lite"/>
    </source>
</evidence>
<feature type="compositionally biased region" description="Basic and acidic residues" evidence="1">
    <location>
        <begin position="53"/>
        <end position="68"/>
    </location>
</feature>
<feature type="region of interest" description="Disordered" evidence="1">
    <location>
        <begin position="38"/>
        <end position="68"/>
    </location>
</feature>
<gene>
    <name evidence="2" type="ORF">BECKFW1821C_GA0114237_105327</name>
</gene>
<dbReference type="AlphaFoldDB" id="A0A450TX57"/>
<reference evidence="2" key="1">
    <citation type="submission" date="2019-02" db="EMBL/GenBank/DDBJ databases">
        <authorList>
            <person name="Gruber-Vodicka R. H."/>
            <person name="Seah K. B. B."/>
        </authorList>
    </citation>
    <scope>NUCLEOTIDE SEQUENCE</scope>
    <source>
        <strain evidence="2">BECK_BZ131</strain>
    </source>
</reference>
<feature type="compositionally biased region" description="Polar residues" evidence="1">
    <location>
        <begin position="41"/>
        <end position="52"/>
    </location>
</feature>
<sequence length="68" mass="7994">MFVLVGVSFDGPHLRDAWESLIPAHPYKRINRKKEAETRIETTSIGSRNTNKNLERHREKWMTKDSTI</sequence>
<dbReference type="EMBL" id="CAADFE010000053">
    <property type="protein sequence ID" value="VFJ73652.1"/>
    <property type="molecule type" value="Genomic_DNA"/>
</dbReference>
<evidence type="ECO:0000313" key="2">
    <source>
        <dbReference type="EMBL" id="VFJ73652.1"/>
    </source>
</evidence>
<organism evidence="2">
    <name type="scientific">Candidatus Kentrum sp. FW</name>
    <dbReference type="NCBI Taxonomy" id="2126338"/>
    <lineage>
        <taxon>Bacteria</taxon>
        <taxon>Pseudomonadati</taxon>
        <taxon>Pseudomonadota</taxon>
        <taxon>Gammaproteobacteria</taxon>
        <taxon>Candidatus Kentrum</taxon>
    </lineage>
</organism>
<proteinExistence type="predicted"/>
<name>A0A450TX57_9GAMM</name>